<accession>A0ABU4WHD1</accession>
<dbReference type="InterPro" id="IPR003741">
    <property type="entry name" value="LUD_dom"/>
</dbReference>
<feature type="domain" description="LUD" evidence="1">
    <location>
        <begin position="8"/>
        <end position="193"/>
    </location>
</feature>
<organism evidence="2 3">
    <name type="scientific">Intestinicryptomonas porci</name>
    <dbReference type="NCBI Taxonomy" id="2926320"/>
    <lineage>
        <taxon>Bacteria</taxon>
        <taxon>Pseudomonadati</taxon>
        <taxon>Verrucomicrobiota</taxon>
        <taxon>Opitutia</taxon>
        <taxon>Opitutales</taxon>
        <taxon>Intestinicryptomonaceae</taxon>
        <taxon>Intestinicryptomonas</taxon>
    </lineage>
</organism>
<dbReference type="Proteomes" id="UP001275932">
    <property type="component" value="Unassembled WGS sequence"/>
</dbReference>
<keyword evidence="3" id="KW-1185">Reference proteome</keyword>
<protein>
    <submittedName>
        <fullName evidence="2">Lactate utilization protein</fullName>
    </submittedName>
</protein>
<dbReference type="RefSeq" id="WP_370396270.1">
    <property type="nucleotide sequence ID" value="NZ_JALBUT010000001.1"/>
</dbReference>
<comment type="caution">
    <text evidence="2">The sequence shown here is derived from an EMBL/GenBank/DDBJ whole genome shotgun (WGS) entry which is preliminary data.</text>
</comment>
<reference evidence="2 3" key="1">
    <citation type="submission" date="2022-03" db="EMBL/GenBank/DDBJ databases">
        <title>Novel taxa within the pig intestine.</title>
        <authorList>
            <person name="Wylensek D."/>
            <person name="Bishof K."/>
            <person name="Afrizal A."/>
            <person name="Clavel T."/>
        </authorList>
    </citation>
    <scope>NUCLEOTIDE SEQUENCE [LARGE SCALE GENOMIC DNA]</scope>
    <source>
        <strain evidence="2 3">CLA-KB-P66</strain>
    </source>
</reference>
<evidence type="ECO:0000259" key="1">
    <source>
        <dbReference type="Pfam" id="PF02589"/>
    </source>
</evidence>
<dbReference type="EMBL" id="JALBUT010000001">
    <property type="protein sequence ID" value="MDX8414824.1"/>
    <property type="molecule type" value="Genomic_DNA"/>
</dbReference>
<sequence length="199" mass="22047">MQELTKTALENFRKKGFSAEFFESGEEALKYVLNEIGKDCVGIGGSMTIQELGWFNALQNRGKTIWHWQEKYDGILNDENAAPCYITSANAISSDGAIVNIDANGNRIAATAFGAKKIFIVCGENKIEHDIPSALFRAKNIAAPLNAKRLNRKTPCAIKADKCHNCLSPERICRVTSITTFPIPNLDMRIIFVKGSWGY</sequence>
<dbReference type="PANTHER" id="PTHR36179:SF2">
    <property type="entry name" value="LUD DOMAIN-CONTAINING PROTEIN"/>
    <property type="match status" value="1"/>
</dbReference>
<name>A0ABU4WHD1_9BACT</name>
<dbReference type="Pfam" id="PF02589">
    <property type="entry name" value="LUD_dom"/>
    <property type="match status" value="1"/>
</dbReference>
<evidence type="ECO:0000313" key="2">
    <source>
        <dbReference type="EMBL" id="MDX8414824.1"/>
    </source>
</evidence>
<dbReference type="PANTHER" id="PTHR36179">
    <property type="entry name" value="LUD_DOM DOMAIN-CONTAINING PROTEIN"/>
    <property type="match status" value="1"/>
</dbReference>
<proteinExistence type="predicted"/>
<evidence type="ECO:0000313" key="3">
    <source>
        <dbReference type="Proteomes" id="UP001275932"/>
    </source>
</evidence>
<gene>
    <name evidence="2" type="ORF">MOX91_01305</name>
</gene>